<comment type="caution">
    <text evidence="1">The sequence shown here is derived from an EMBL/GenBank/DDBJ whole genome shotgun (WGS) entry which is preliminary data.</text>
</comment>
<protein>
    <submittedName>
        <fullName evidence="1">Uncharacterized protein</fullName>
    </submittedName>
</protein>
<organism evidence="1">
    <name type="scientific">bioreactor metagenome</name>
    <dbReference type="NCBI Taxonomy" id="1076179"/>
    <lineage>
        <taxon>unclassified sequences</taxon>
        <taxon>metagenomes</taxon>
        <taxon>ecological metagenomes</taxon>
    </lineage>
</organism>
<gene>
    <name evidence="1" type="ORF">SDC9_152487</name>
</gene>
<proteinExistence type="predicted"/>
<dbReference type="EMBL" id="VSSQ01051147">
    <property type="protein sequence ID" value="MPN05237.1"/>
    <property type="molecule type" value="Genomic_DNA"/>
</dbReference>
<accession>A0A645ETS0</accession>
<sequence length="79" mass="8373">MAVRHHDHAAGVGIALVRHHLVADPLIDLHQAGDALFSGELAELFLVLRLPDGGGGGVMIQEDQHVFGVLDLDAAHLPE</sequence>
<reference evidence="1" key="1">
    <citation type="submission" date="2019-08" db="EMBL/GenBank/DDBJ databases">
        <authorList>
            <person name="Kucharzyk K."/>
            <person name="Murdoch R.W."/>
            <person name="Higgins S."/>
            <person name="Loffler F."/>
        </authorList>
    </citation>
    <scope>NUCLEOTIDE SEQUENCE</scope>
</reference>
<evidence type="ECO:0000313" key="1">
    <source>
        <dbReference type="EMBL" id="MPN05237.1"/>
    </source>
</evidence>
<dbReference type="AlphaFoldDB" id="A0A645ETS0"/>
<name>A0A645ETS0_9ZZZZ</name>